<evidence type="ECO:0000313" key="5">
    <source>
        <dbReference type="EMBL" id="KZS48706.1"/>
    </source>
</evidence>
<evidence type="ECO:0000256" key="2">
    <source>
        <dbReference type="ARBA" id="ARBA00023125"/>
    </source>
</evidence>
<evidence type="ECO:0000313" key="6">
    <source>
        <dbReference type="Proteomes" id="UP000076796"/>
    </source>
</evidence>
<feature type="domain" description="HTH cro/C1-type" evidence="4">
    <location>
        <begin position="14"/>
        <end position="68"/>
    </location>
</feature>
<proteinExistence type="predicted"/>
<accession>A0A163M3A2</accession>
<dbReference type="Proteomes" id="UP000076796">
    <property type="component" value="Unassembled WGS sequence"/>
</dbReference>
<dbReference type="PROSITE" id="PS50943">
    <property type="entry name" value="HTH_CROC1"/>
    <property type="match status" value="1"/>
</dbReference>
<dbReference type="PANTHER" id="PTHR46797">
    <property type="entry name" value="HTH-TYPE TRANSCRIPTIONAL REGULATOR"/>
    <property type="match status" value="1"/>
</dbReference>
<dbReference type="Pfam" id="PF01381">
    <property type="entry name" value="HTH_3"/>
    <property type="match status" value="1"/>
</dbReference>
<dbReference type="SUPFAM" id="SSF51182">
    <property type="entry name" value="RmlC-like cupins"/>
    <property type="match status" value="1"/>
</dbReference>
<dbReference type="GO" id="GO:0003700">
    <property type="term" value="F:DNA-binding transcription factor activity"/>
    <property type="evidence" value="ECO:0007669"/>
    <property type="project" value="TreeGrafter"/>
</dbReference>
<evidence type="ECO:0000256" key="3">
    <source>
        <dbReference type="ARBA" id="ARBA00023163"/>
    </source>
</evidence>
<dbReference type="OrthoDB" id="9781521at2"/>
<dbReference type="SUPFAM" id="SSF47413">
    <property type="entry name" value="lambda repressor-like DNA-binding domains"/>
    <property type="match status" value="1"/>
</dbReference>
<evidence type="ECO:0000259" key="4">
    <source>
        <dbReference type="PROSITE" id="PS50943"/>
    </source>
</evidence>
<comment type="caution">
    <text evidence="5">The sequence shown here is derived from an EMBL/GenBank/DDBJ whole genome shotgun (WGS) entry which is preliminary data.</text>
</comment>
<dbReference type="STRING" id="59843.A3958_22890"/>
<reference evidence="5" key="1">
    <citation type="journal article" date="2016" name="Genome Announc.">
        <title>Draft genomes of two strains of Paenibacillus glucanolyticus with capability to degrade lignocellulose.</title>
        <authorList>
            <person name="Mathews S.L."/>
            <person name="Pawlak J."/>
            <person name="Grunden A.M."/>
        </authorList>
    </citation>
    <scope>NUCLEOTIDE SEQUENCE [LARGE SCALE GENOMIC DNA]</scope>
    <source>
        <strain evidence="5">SLM1</strain>
    </source>
</reference>
<dbReference type="CDD" id="cd02209">
    <property type="entry name" value="cupin_XRE_C"/>
    <property type="match status" value="1"/>
</dbReference>
<protein>
    <submittedName>
        <fullName evidence="5">DNA-binding protein</fullName>
    </submittedName>
</protein>
<dbReference type="AlphaFoldDB" id="A0A163M3A2"/>
<dbReference type="GO" id="GO:0005829">
    <property type="term" value="C:cytosol"/>
    <property type="evidence" value="ECO:0007669"/>
    <property type="project" value="TreeGrafter"/>
</dbReference>
<dbReference type="InterPro" id="IPR050807">
    <property type="entry name" value="TransReg_Diox_bact_type"/>
</dbReference>
<dbReference type="InterPro" id="IPR014710">
    <property type="entry name" value="RmlC-like_jellyroll"/>
</dbReference>
<keyword evidence="1" id="KW-0805">Transcription regulation</keyword>
<dbReference type="SMART" id="SM00530">
    <property type="entry name" value="HTH_XRE"/>
    <property type="match status" value="1"/>
</dbReference>
<keyword evidence="2 5" id="KW-0238">DNA-binding</keyword>
<dbReference type="Pfam" id="PF07883">
    <property type="entry name" value="Cupin_2"/>
    <property type="match status" value="1"/>
</dbReference>
<name>A0A163M3A2_9BACL</name>
<gene>
    <name evidence="5" type="ORF">AWU65_23620</name>
</gene>
<dbReference type="GO" id="GO:0003677">
    <property type="term" value="F:DNA binding"/>
    <property type="evidence" value="ECO:0007669"/>
    <property type="project" value="UniProtKB-KW"/>
</dbReference>
<dbReference type="PANTHER" id="PTHR46797:SF23">
    <property type="entry name" value="HTH-TYPE TRANSCRIPTIONAL REGULATOR SUTR"/>
    <property type="match status" value="1"/>
</dbReference>
<dbReference type="InterPro" id="IPR010982">
    <property type="entry name" value="Lambda_DNA-bd_dom_sf"/>
</dbReference>
<keyword evidence="3" id="KW-0804">Transcription</keyword>
<dbReference type="CDD" id="cd00093">
    <property type="entry name" value="HTH_XRE"/>
    <property type="match status" value="1"/>
</dbReference>
<dbReference type="Gene3D" id="2.60.120.10">
    <property type="entry name" value="Jelly Rolls"/>
    <property type="match status" value="1"/>
</dbReference>
<organism evidence="5 6">
    <name type="scientific">Paenibacillus glucanolyticus</name>
    <dbReference type="NCBI Taxonomy" id="59843"/>
    <lineage>
        <taxon>Bacteria</taxon>
        <taxon>Bacillati</taxon>
        <taxon>Bacillota</taxon>
        <taxon>Bacilli</taxon>
        <taxon>Bacillales</taxon>
        <taxon>Paenibacillaceae</taxon>
        <taxon>Paenibacillus</taxon>
    </lineage>
</organism>
<dbReference type="InterPro" id="IPR013096">
    <property type="entry name" value="Cupin_2"/>
</dbReference>
<dbReference type="InterPro" id="IPR001387">
    <property type="entry name" value="Cro/C1-type_HTH"/>
</dbReference>
<dbReference type="Gene3D" id="1.10.260.40">
    <property type="entry name" value="lambda repressor-like DNA-binding domains"/>
    <property type="match status" value="1"/>
</dbReference>
<keyword evidence="6" id="KW-1185">Reference proteome</keyword>
<dbReference type="EMBL" id="LWMH01000001">
    <property type="protein sequence ID" value="KZS48706.1"/>
    <property type="molecule type" value="Genomic_DNA"/>
</dbReference>
<sequence>MTLKPIHLILAHNLKSLREQRKLSLDKVAELTGISKTMLGQIERGESSPSITTVWKIANGLKLSFTSLIHEPYSNTVVVSRDDVQALIEDNGRIRIYPHFPFEDGRRFEMYSLEMDKGGYLTAESHIEGTEEFITVFQGELTVRIDNQEYTVGHGEAIRFTADKPHVYHNSGDSMNRLSMVIHYPK</sequence>
<dbReference type="InterPro" id="IPR011051">
    <property type="entry name" value="RmlC_Cupin_sf"/>
</dbReference>
<evidence type="ECO:0000256" key="1">
    <source>
        <dbReference type="ARBA" id="ARBA00023015"/>
    </source>
</evidence>